<protein>
    <submittedName>
        <fullName evidence="1">NF038120 family PEP-CTERM protein</fullName>
    </submittedName>
</protein>
<evidence type="ECO:0000313" key="2">
    <source>
        <dbReference type="Proteomes" id="UP001076464"/>
    </source>
</evidence>
<sequence>MKKLWTSVALAVSALTLTVSAQAGVMRTVIDFETPITQGVADYLPYLTHDNIFLQPAAYDRSVYFNPFSNNAAATEMDLVGYVGTGADCGGTACPTNNSGTYVSTLNDAVMSFGFMDGSRFSLKSFKAAYIGNDQDATMAIPAVVRMRGVSGGSTFDFMAWLTGPDAQGALGFATYTPDATYANRQFDYVLAYGFACATSGSGCTAFNTNRAQFALDDIVVEQLPEPASLALLGLAGVAAFAARRRRAA</sequence>
<organism evidence="1 2">
    <name type="scientific">Roseateles hydrophilus</name>
    <dbReference type="NCBI Taxonomy" id="2975054"/>
    <lineage>
        <taxon>Bacteria</taxon>
        <taxon>Pseudomonadati</taxon>
        <taxon>Pseudomonadota</taxon>
        <taxon>Betaproteobacteria</taxon>
        <taxon>Burkholderiales</taxon>
        <taxon>Sphaerotilaceae</taxon>
        <taxon>Roseateles</taxon>
    </lineage>
</organism>
<proteinExistence type="predicted"/>
<keyword evidence="2" id="KW-1185">Reference proteome</keyword>
<accession>A0ACC6CCK3</accession>
<dbReference type="EMBL" id="JAPPUY010000003">
    <property type="protein sequence ID" value="MCY4746074.1"/>
    <property type="molecule type" value="Genomic_DNA"/>
</dbReference>
<name>A0ACC6CCK3_9BURK</name>
<dbReference type="Proteomes" id="UP001076464">
    <property type="component" value="Unassembled WGS sequence"/>
</dbReference>
<gene>
    <name evidence="1" type="ORF">NYO99_13895</name>
</gene>
<comment type="caution">
    <text evidence="1">The sequence shown here is derived from an EMBL/GenBank/DDBJ whole genome shotgun (WGS) entry which is preliminary data.</text>
</comment>
<reference evidence="1" key="1">
    <citation type="submission" date="2022-08" db="EMBL/GenBank/DDBJ databases">
        <title>Genome sequencing of Pelomonas sp. UHG3.</title>
        <authorList>
            <person name="So Y."/>
        </authorList>
    </citation>
    <scope>NUCLEOTIDE SEQUENCE</scope>
    <source>
        <strain evidence="1">UHG3</strain>
    </source>
</reference>
<evidence type="ECO:0000313" key="1">
    <source>
        <dbReference type="EMBL" id="MCY4746074.1"/>
    </source>
</evidence>